<dbReference type="InterPro" id="IPR015943">
    <property type="entry name" value="WD40/YVTN_repeat-like_dom_sf"/>
</dbReference>
<dbReference type="EMBL" id="JBDJAW010000013">
    <property type="protein sequence ID" value="MEN3537036.1"/>
    <property type="molecule type" value="Genomic_DNA"/>
</dbReference>
<organism evidence="1 2">
    <name type="scientific">Microbispora maris</name>
    <dbReference type="NCBI Taxonomy" id="3144104"/>
    <lineage>
        <taxon>Bacteria</taxon>
        <taxon>Bacillati</taxon>
        <taxon>Actinomycetota</taxon>
        <taxon>Actinomycetes</taxon>
        <taxon>Streptosporangiales</taxon>
        <taxon>Streptosporangiaceae</taxon>
        <taxon>Microbispora</taxon>
    </lineage>
</organism>
<dbReference type="Gene3D" id="2.130.10.10">
    <property type="entry name" value="YVTN repeat-like/Quinoprotein amine dehydrogenase"/>
    <property type="match status" value="2"/>
</dbReference>
<keyword evidence="2" id="KW-1185">Reference proteome</keyword>
<evidence type="ECO:0000313" key="1">
    <source>
        <dbReference type="EMBL" id="MEN3537036.1"/>
    </source>
</evidence>
<dbReference type="RefSeq" id="WP_346227017.1">
    <property type="nucleotide sequence ID" value="NZ_JBDJAW010000013.1"/>
</dbReference>
<dbReference type="Proteomes" id="UP001447516">
    <property type="component" value="Unassembled WGS sequence"/>
</dbReference>
<sequence length="548" mass="56105">MRPSPPKPVRAGTLSIARLIARMIALSSVLAIAAGLTVAVAPAGSAADSMTYLDGMTKARDVAAGGGKVFISGDDQIVVTDSRGTITDTITDLPGASGLAMTPDSTRMFVALSGAQQVIELDTDSLAVIRRIDVAPHPCPSNLTLSADRLWVGYGCGNTFNGGVFGLDLSTASPEPAPVVSNIYNAPLVAAAGGTLVVGETGLSACDLMVYDVSGTTATQRGVINGSENSLVISDLALTSDGSVVILNDLDGWDTTSLTRTLSFEGSAASVAISPDGAHLATTGMTSSNITIYDMGTTAQTYRVSASYASPVTGTLAFSGTDVFAVLEESTSQRRLRLWRAEGATLPGSTLELATPSTGTALVPVTATGRLTQADGSAPGPQPLVVTRKLPDGTSTTIPGVTTSPDGAFTFTDTPPVSGAITYEVLWNGNADFRWSRASATVTVARHPSSITLSGPTTGVVGKQLSFSGVLDAGDQTPPSGALLVVYRTVSGGNLQLVGTVNTNSEGSFGFVDTPTAGGEHVYEVRWDGTNVFMYTSGTHNVTVRGRP</sequence>
<name>A0ABV0AR09_9ACTN</name>
<accession>A0ABV0AR09</accession>
<dbReference type="SUPFAM" id="SSF82171">
    <property type="entry name" value="DPP6 N-terminal domain-like"/>
    <property type="match status" value="1"/>
</dbReference>
<comment type="caution">
    <text evidence="1">The sequence shown here is derived from an EMBL/GenBank/DDBJ whole genome shotgun (WGS) entry which is preliminary data.</text>
</comment>
<evidence type="ECO:0000313" key="2">
    <source>
        <dbReference type="Proteomes" id="UP001447516"/>
    </source>
</evidence>
<proteinExistence type="predicted"/>
<reference evidence="1 2" key="1">
    <citation type="submission" date="2024-05" db="EMBL/GenBank/DDBJ databases">
        <title>Microbispora sp.ZYX-F-249.</title>
        <authorList>
            <person name="Xie H."/>
        </authorList>
    </citation>
    <scope>NUCLEOTIDE SEQUENCE [LARGE SCALE GENOMIC DNA]</scope>
    <source>
        <strain evidence="1 2">ZYX-F-249</strain>
    </source>
</reference>
<dbReference type="InterPro" id="IPR011045">
    <property type="entry name" value="N2O_reductase_N"/>
</dbReference>
<protein>
    <submittedName>
        <fullName evidence="1">WD40 repeat domain-containing protein</fullName>
    </submittedName>
</protein>
<gene>
    <name evidence="1" type="ORF">AAH991_18125</name>
</gene>
<dbReference type="SUPFAM" id="SSF50974">
    <property type="entry name" value="Nitrous oxide reductase, N-terminal domain"/>
    <property type="match status" value="1"/>
</dbReference>